<keyword evidence="3" id="KW-1185">Reference proteome</keyword>
<name>K0T587_THAOC</name>
<dbReference type="OrthoDB" id="48361at2759"/>
<dbReference type="Proteomes" id="UP000266841">
    <property type="component" value="Unassembled WGS sequence"/>
</dbReference>
<dbReference type="eggNOG" id="ENOG502SEXR">
    <property type="taxonomic scope" value="Eukaryota"/>
</dbReference>
<dbReference type="SUPFAM" id="SSF50249">
    <property type="entry name" value="Nucleic acid-binding proteins"/>
    <property type="match status" value="1"/>
</dbReference>
<feature type="non-terminal residue" evidence="2">
    <location>
        <position position="374"/>
    </location>
</feature>
<evidence type="ECO:0000259" key="1">
    <source>
        <dbReference type="PROSITE" id="PS50097"/>
    </source>
</evidence>
<dbReference type="EMBL" id="AGNL01015676">
    <property type="protein sequence ID" value="EJK65562.1"/>
    <property type="molecule type" value="Genomic_DNA"/>
</dbReference>
<dbReference type="GO" id="GO:0003677">
    <property type="term" value="F:DNA binding"/>
    <property type="evidence" value="ECO:0007669"/>
    <property type="project" value="InterPro"/>
</dbReference>
<dbReference type="InterPro" id="IPR012340">
    <property type="entry name" value="NA-bd_OB-fold"/>
</dbReference>
<accession>K0T587</accession>
<dbReference type="Gene3D" id="3.30.710.10">
    <property type="entry name" value="Potassium Channel Kv1.1, Chain A"/>
    <property type="match status" value="1"/>
</dbReference>
<feature type="domain" description="BTB" evidence="1">
    <location>
        <begin position="224"/>
        <end position="294"/>
    </location>
</feature>
<dbReference type="GO" id="GO:0006260">
    <property type="term" value="P:DNA replication"/>
    <property type="evidence" value="ECO:0007669"/>
    <property type="project" value="InterPro"/>
</dbReference>
<dbReference type="PANTHER" id="PTHR24410">
    <property type="entry name" value="HL07962P-RELATED"/>
    <property type="match status" value="1"/>
</dbReference>
<dbReference type="GO" id="GO:0005634">
    <property type="term" value="C:nucleus"/>
    <property type="evidence" value="ECO:0007669"/>
    <property type="project" value="InterPro"/>
</dbReference>
<sequence>MVAAAGGVGARLTEGGVHQLVASEGDHCDVDCPTPTLQLISLRRVPANALTDVYWAVLSDGDSSIEVVISSHLSHLVQSGNLGEFCIIKVLKILLLVVHLYTIQIEILTRTIIKVKAWQYNITDDNIHILQTVPYREDVFLVLLLMHFPLGDPAESILNSMHKRETGGSEHYFDDEDWDAASEEESEPLTWSLGEPSAFCDWSIEVTTQIANSKGKRKVKREGSNIKTSQPSVQVYHVHKAILSSGRRRSEYFTTLFKQSHLYNEFESNTSKIQLEESAAVAFPDILDYLYKDKNVRLTASNATAVRHLAHYFGIRSLWKCASSYIKGDFRWVDVNRSPVDVNRSPPFSQTSSIETAPVYLSEAMLYHDTKLEQ</sequence>
<dbReference type="Pfam" id="PF04057">
    <property type="entry name" value="Rep-A_N"/>
    <property type="match status" value="1"/>
</dbReference>
<dbReference type="SUPFAM" id="SSF54695">
    <property type="entry name" value="POZ domain"/>
    <property type="match status" value="1"/>
</dbReference>
<dbReference type="InterPro" id="IPR007199">
    <property type="entry name" value="Rep_factor-A_N"/>
</dbReference>
<dbReference type="Gene3D" id="2.40.50.140">
    <property type="entry name" value="Nucleic acid-binding proteins"/>
    <property type="match status" value="1"/>
</dbReference>
<dbReference type="AlphaFoldDB" id="K0T587"/>
<reference evidence="2 3" key="1">
    <citation type="journal article" date="2012" name="Genome Biol.">
        <title>Genome and low-iron response of an oceanic diatom adapted to chronic iron limitation.</title>
        <authorList>
            <person name="Lommer M."/>
            <person name="Specht M."/>
            <person name="Roy A.S."/>
            <person name="Kraemer L."/>
            <person name="Andreson R."/>
            <person name="Gutowska M.A."/>
            <person name="Wolf J."/>
            <person name="Bergner S.V."/>
            <person name="Schilhabel M.B."/>
            <person name="Klostermeier U.C."/>
            <person name="Beiko R.G."/>
            <person name="Rosenstiel P."/>
            <person name="Hippler M."/>
            <person name="Laroche J."/>
        </authorList>
    </citation>
    <scope>NUCLEOTIDE SEQUENCE [LARGE SCALE GENOMIC DNA]</scope>
    <source>
        <strain evidence="2 3">CCMP1005</strain>
    </source>
</reference>
<gene>
    <name evidence="2" type="ORF">THAOC_13561</name>
</gene>
<comment type="caution">
    <text evidence="2">The sequence shown here is derived from an EMBL/GenBank/DDBJ whole genome shotgun (WGS) entry which is preliminary data.</text>
</comment>
<evidence type="ECO:0000313" key="3">
    <source>
        <dbReference type="Proteomes" id="UP000266841"/>
    </source>
</evidence>
<dbReference type="CDD" id="cd18186">
    <property type="entry name" value="BTB_POZ_ZBTB_KLHL-like"/>
    <property type="match status" value="1"/>
</dbReference>
<dbReference type="SMART" id="SM00225">
    <property type="entry name" value="BTB"/>
    <property type="match status" value="1"/>
</dbReference>
<proteinExistence type="predicted"/>
<organism evidence="2 3">
    <name type="scientific">Thalassiosira oceanica</name>
    <name type="common">Marine diatom</name>
    <dbReference type="NCBI Taxonomy" id="159749"/>
    <lineage>
        <taxon>Eukaryota</taxon>
        <taxon>Sar</taxon>
        <taxon>Stramenopiles</taxon>
        <taxon>Ochrophyta</taxon>
        <taxon>Bacillariophyta</taxon>
        <taxon>Coscinodiscophyceae</taxon>
        <taxon>Thalassiosirophycidae</taxon>
        <taxon>Thalassiosirales</taxon>
        <taxon>Thalassiosiraceae</taxon>
        <taxon>Thalassiosira</taxon>
    </lineage>
</organism>
<dbReference type="InterPro" id="IPR051481">
    <property type="entry name" value="BTB-POZ/Galectin-3-binding"/>
</dbReference>
<protein>
    <recommendedName>
        <fullName evidence="1">BTB domain-containing protein</fullName>
    </recommendedName>
</protein>
<dbReference type="InterPro" id="IPR011333">
    <property type="entry name" value="SKP1/BTB/POZ_sf"/>
</dbReference>
<evidence type="ECO:0000313" key="2">
    <source>
        <dbReference type="EMBL" id="EJK65562.1"/>
    </source>
</evidence>
<dbReference type="Pfam" id="PF00651">
    <property type="entry name" value="BTB"/>
    <property type="match status" value="1"/>
</dbReference>
<dbReference type="InterPro" id="IPR000210">
    <property type="entry name" value="BTB/POZ_dom"/>
</dbReference>
<dbReference type="PROSITE" id="PS50097">
    <property type="entry name" value="BTB"/>
    <property type="match status" value="1"/>
</dbReference>
<dbReference type="PANTHER" id="PTHR24410:SF23">
    <property type="entry name" value="BTB DOMAIN-CONTAINING PROTEIN-RELATED"/>
    <property type="match status" value="1"/>
</dbReference>